<dbReference type="Pfam" id="PF00069">
    <property type="entry name" value="Pkinase"/>
    <property type="match status" value="1"/>
</dbReference>
<feature type="compositionally biased region" description="Low complexity" evidence="6">
    <location>
        <begin position="1819"/>
        <end position="1829"/>
    </location>
</feature>
<feature type="compositionally biased region" description="Polar residues" evidence="6">
    <location>
        <begin position="764"/>
        <end position="781"/>
    </location>
</feature>
<comment type="caution">
    <text evidence="8">The sequence shown here is derived from an EMBL/GenBank/DDBJ whole genome shotgun (WGS) entry which is preliminary data.</text>
</comment>
<dbReference type="PANTHER" id="PTHR48016">
    <property type="entry name" value="MAP KINASE KINASE KINASE SSK2-RELATED-RELATED"/>
    <property type="match status" value="1"/>
</dbReference>
<dbReference type="InterPro" id="IPR050538">
    <property type="entry name" value="MAP_kinase_kinase_kinase"/>
</dbReference>
<feature type="compositionally biased region" description="Low complexity" evidence="6">
    <location>
        <begin position="1631"/>
        <end position="1671"/>
    </location>
</feature>
<feature type="region of interest" description="Disordered" evidence="6">
    <location>
        <begin position="1"/>
        <end position="75"/>
    </location>
</feature>
<dbReference type="PROSITE" id="PS50011">
    <property type="entry name" value="PROTEIN_KINASE_DOM"/>
    <property type="match status" value="1"/>
</dbReference>
<evidence type="ECO:0000256" key="5">
    <source>
        <dbReference type="SAM" id="Coils"/>
    </source>
</evidence>
<feature type="compositionally biased region" description="Basic and acidic residues" evidence="6">
    <location>
        <begin position="669"/>
        <end position="692"/>
    </location>
</feature>
<reference evidence="8 9" key="1">
    <citation type="journal article" date="2015" name="Sci. Rep.">
        <title>Genome of the facultative scuticociliatosis pathogen Pseudocohnilembus persalinus provides insight into its virulence through horizontal gene transfer.</title>
        <authorList>
            <person name="Xiong J."/>
            <person name="Wang G."/>
            <person name="Cheng J."/>
            <person name="Tian M."/>
            <person name="Pan X."/>
            <person name="Warren A."/>
            <person name="Jiang C."/>
            <person name="Yuan D."/>
            <person name="Miao W."/>
        </authorList>
    </citation>
    <scope>NUCLEOTIDE SEQUENCE [LARGE SCALE GENOMIC DNA]</scope>
    <source>
        <strain evidence="8">36N120E</strain>
    </source>
</reference>
<feature type="region of interest" description="Disordered" evidence="6">
    <location>
        <begin position="1291"/>
        <end position="1319"/>
    </location>
</feature>
<feature type="region of interest" description="Disordered" evidence="6">
    <location>
        <begin position="761"/>
        <end position="781"/>
    </location>
</feature>
<feature type="region of interest" description="Disordered" evidence="6">
    <location>
        <begin position="832"/>
        <end position="865"/>
    </location>
</feature>
<feature type="coiled-coil region" evidence="5">
    <location>
        <begin position="1398"/>
        <end position="1432"/>
    </location>
</feature>
<feature type="coiled-coil region" evidence="5">
    <location>
        <begin position="2153"/>
        <end position="2199"/>
    </location>
</feature>
<feature type="region of interest" description="Disordered" evidence="6">
    <location>
        <begin position="1230"/>
        <end position="1251"/>
    </location>
</feature>
<feature type="region of interest" description="Disordered" evidence="6">
    <location>
        <begin position="2207"/>
        <end position="2234"/>
    </location>
</feature>
<feature type="compositionally biased region" description="Basic and acidic residues" evidence="6">
    <location>
        <begin position="1305"/>
        <end position="1319"/>
    </location>
</feature>
<keyword evidence="1" id="KW-0808">Transferase</keyword>
<feature type="compositionally biased region" description="Basic and acidic residues" evidence="6">
    <location>
        <begin position="43"/>
        <end position="60"/>
    </location>
</feature>
<dbReference type="SUPFAM" id="SSF56112">
    <property type="entry name" value="Protein kinase-like (PK-like)"/>
    <property type="match status" value="1"/>
</dbReference>
<feature type="region of interest" description="Disordered" evidence="6">
    <location>
        <begin position="173"/>
        <end position="204"/>
    </location>
</feature>
<feature type="region of interest" description="Disordered" evidence="6">
    <location>
        <begin position="1861"/>
        <end position="1883"/>
    </location>
</feature>
<evidence type="ECO:0000256" key="6">
    <source>
        <dbReference type="SAM" id="MobiDB-lite"/>
    </source>
</evidence>
<name>A0A0V0QC38_PSEPJ</name>
<keyword evidence="4" id="KW-0067">ATP-binding</keyword>
<dbReference type="PANTHER" id="PTHR48016:SF56">
    <property type="entry name" value="MAPKK KINASE"/>
    <property type="match status" value="1"/>
</dbReference>
<feature type="compositionally biased region" description="Polar residues" evidence="6">
    <location>
        <begin position="838"/>
        <end position="865"/>
    </location>
</feature>
<accession>A0A0V0QC38</accession>
<organism evidence="8 9">
    <name type="scientific">Pseudocohnilembus persalinus</name>
    <name type="common">Ciliate</name>
    <dbReference type="NCBI Taxonomy" id="266149"/>
    <lineage>
        <taxon>Eukaryota</taxon>
        <taxon>Sar</taxon>
        <taxon>Alveolata</taxon>
        <taxon>Ciliophora</taxon>
        <taxon>Intramacronucleata</taxon>
        <taxon>Oligohymenophorea</taxon>
        <taxon>Scuticociliatia</taxon>
        <taxon>Philasterida</taxon>
        <taxon>Pseudocohnilembidae</taxon>
        <taxon>Pseudocohnilembus</taxon>
    </lineage>
</organism>
<dbReference type="InterPro" id="IPR011009">
    <property type="entry name" value="Kinase-like_dom_sf"/>
</dbReference>
<feature type="region of interest" description="Disordered" evidence="6">
    <location>
        <begin position="1790"/>
        <end position="1830"/>
    </location>
</feature>
<protein>
    <submittedName>
        <fullName evidence="8">Protein kinase-like domain</fullName>
    </submittedName>
</protein>
<dbReference type="Proteomes" id="UP000054937">
    <property type="component" value="Unassembled WGS sequence"/>
</dbReference>
<gene>
    <name evidence="8" type="ORF">PPERSA_10939</name>
</gene>
<feature type="region of interest" description="Disordered" evidence="6">
    <location>
        <begin position="1631"/>
        <end position="1675"/>
    </location>
</feature>
<feature type="compositionally biased region" description="Acidic residues" evidence="6">
    <location>
        <begin position="1294"/>
        <end position="1304"/>
    </location>
</feature>
<dbReference type="InParanoid" id="A0A0V0QC38"/>
<dbReference type="InterPro" id="IPR000719">
    <property type="entry name" value="Prot_kinase_dom"/>
</dbReference>
<keyword evidence="9" id="KW-1185">Reference proteome</keyword>
<evidence type="ECO:0000313" key="9">
    <source>
        <dbReference type="Proteomes" id="UP000054937"/>
    </source>
</evidence>
<evidence type="ECO:0000313" key="8">
    <source>
        <dbReference type="EMBL" id="KRW99820.1"/>
    </source>
</evidence>
<feature type="compositionally biased region" description="Low complexity" evidence="6">
    <location>
        <begin position="1791"/>
        <end position="1801"/>
    </location>
</feature>
<dbReference type="EMBL" id="LDAU01000203">
    <property type="protein sequence ID" value="KRW99820.1"/>
    <property type="molecule type" value="Genomic_DNA"/>
</dbReference>
<proteinExistence type="predicted"/>
<sequence length="2408" mass="282058">MGNIQAGRKNRDKKKLNGKNKNNLGKQQERGFNQFPFNFQEQTENKEQERPNQNKKDENCQKQNLQKQKYKKFENKQVKKQKISQNQRQFENQDSSLVQFSSFEISSSNSSDKSSEIEYVTQNYFRVNNELKQRKFVVGCRKSIESVNQNQNKNKVINGFHGNDDKKQKFNEKESLDQNKQKAKKNTKNRIDKNKNNNNKDISNNNYLDSLNKYNVEEMESSEELYVINIVSDQFNVQQEKFSQLKLNGKKSQKSQKLEKENQIQNKIQNGNSLSLRLNQEEFYKYCQFGFRRIFDNLIGAESAKKTQFNNNLQQNKLEKFSSNKKYSQTSKHQQRIYNDAYQEYQDDINENYDYSSDFDDEEIQYKKSNLIDAGGKVYYGLDLYNGTQIAIKTFEQEQIANMPILEDICERVFRLQSENGLHFCQYYHIVQNEELGIDIPMEYLSGGSIKKLIEKFHRFNFQLVQFYIKQVFVGLEVMHRQKLFHGNIKASNILVSQQGHIKLTDINIFELNFTTISNLRSVYSAPEILQQNKFGVASDIWAAGILVLEMLFGTCPWIKANGEICSVEEVAALLKKKTLFPFPSNLPGKLLDFLKHIFVFEPEKRANVTQLLNHPYLKRIVTSNYVDMKMTYQLESSISNSIMQQHFNNKLSGSQFNSQQVIQQKQNKQKEKEQEKEKENENRLSQMFKDEEFSMSYHSDQVNNVYTKDFHNQELSKIQNEDNKNNCNSHSLNNELILNLKKSRSSRLLTPDQRGDIFELSEENSSQQKDGNSGSTGQHFFSNQNKLIKLKQHSSEISVQNLSDISKSSISSKYLKNKSFHQMKKKNVSISKFHPKNPQTLKTSNAISSSQGSPRTSQILSVGSQNQLGLKFQKTKKKGSVKKNSQIERKKMEFKKWNTVTNNTNTNSNNNFNNNINNLNEISQNYQSNNNSVNSVRSNKTFNVLGNGHQQQQNSNYYQQQFQQQNQQGGNYVTANNISGFQDNSLHSMARQGKKFKRVNLFGRDREGKIVSHQNQQNNQVSSVFLRLKNSDQSSLIQNSQNENEKTKKSQENLQFFRQLSYRTMDSYVSQQACTLADIRNFVANRSYSQIGSQFEDETVGFNQKNQGKQNQSIEMDLEMDRINSSQIYTREMLNFNNNNQKKSSNNQAQMGKNKQATFSHNMTNQNYIPSQHNLQKSVVQYNNKPPIVKTFKTSKTQNEQNFKKNTFNKQTSQQFQHYGQGKFQNQNLNQQQKQKVEENQSKIQQKKKEEEKILNEQELKRRQIEQDFLKDIGGFDSTDSDDDFQIENQEKYDEEEDSEIVDNDSKNKQEEEEENRKAISQLVQQNYNNKFCKVQQNQEISESQIQSQNQNQSNQQKGQENVEYSKMIIASKKMVELKQKDLLEKYSPSKTKKKSSQSKSQDIQIYNDQNQQLNQEEQLQQQQFQQKNGEIELVEENYEQQFESPTTKEGQEQEEEEKIEGRELLQLHQNLQNISPLKGNPYKKYMSVNLRENQNYNYNQSKNEDFKLDQNYSQNLNLSQNLDNHQNQKNQNLEMNLEQQLLQLENNSSGDQQQQKIENQNFNKNYQIQPEKSLSYGLNQSGQKENNLSIDQIKEGNLEVEKGNYLEQKKNQELKSKNKKKQYTFAANQNQSLSQSQNQQQNLSQKSQNQKQNKNKNQNQQQNLSNSSSFSVERISNSEEIKYDENLSEKENQEQKFKFKLIKVDEGEFDYDLENKNQISKDGKKLRKIVKNQQKKQNEQQNDLKIKIHQDLQQQQQLEEEVDYIIVQENSFQNQQLGGIIKNSFKMGSSNNQQNSSIQTPNLGGYESVHWESGMHSSNKNKNSVQKKTQKKDLFQFGTGNNLDLNLLKYQSLTQQSQQEKQNQQLQQQQNLNQNQSQQQESLELRIPFNKQNSQNNNNNEVSMRRISGANYVQNNVKLNSLKFNNQIACSNFSFNNIEIKKESGQQLDQLMNSSNRNRSLQQDSVQQIIQRIQSNRSVNNNNNNNNNQEDLIQLKILEHQLKQEEKLRTPIFKQRQFFKGGGENQITGKFNNLDLEEGGYIGSQEGNFQQQEDEEQFSEGEIRKKKNLSSYNNNNSNQCKNNVLSNQFGLKVKKSSKQESEMTVPEEKNEDKFFSVYNFQQQIQNDEKQENDDEVIDTQKQNEIKYISLKKQQKNEVNVKEEEVEERDNLGEIQEIQQNQNQNDNIKSENQNKLNQERSYKFMMGSSSSSAKQKKDYSLQQRRKSGSTNQQITNISSFQIYNLTQRSLLGMEESEDNKKTDYNYNNNNYNNYNNYKKFKFSEKDIQEEEIDEGGFSIDVSGFNTNTNNNIMLQSQDQTTNNLIKGGNYKNQYFSSNKKSLNDIDEQFKQKNDPEISEKQQFSQKFKSQQDFKNNLQQPQILNGDQEIYQETLEDFDTNRKLKDDF</sequence>
<dbReference type="Gene3D" id="1.10.510.10">
    <property type="entry name" value="Transferase(Phosphotransferase) domain 1"/>
    <property type="match status" value="1"/>
</dbReference>
<dbReference type="GO" id="GO:0005524">
    <property type="term" value="F:ATP binding"/>
    <property type="evidence" value="ECO:0007669"/>
    <property type="project" value="UniProtKB-KW"/>
</dbReference>
<feature type="region of interest" description="Disordered" evidence="6">
    <location>
        <begin position="664"/>
        <end position="692"/>
    </location>
</feature>
<feature type="domain" description="Protein kinase" evidence="7">
    <location>
        <begin position="364"/>
        <end position="618"/>
    </location>
</feature>
<keyword evidence="3 8" id="KW-0418">Kinase</keyword>
<dbReference type="GO" id="GO:0004672">
    <property type="term" value="F:protein kinase activity"/>
    <property type="evidence" value="ECO:0007669"/>
    <property type="project" value="InterPro"/>
</dbReference>
<evidence type="ECO:0000256" key="2">
    <source>
        <dbReference type="ARBA" id="ARBA00022741"/>
    </source>
</evidence>
<evidence type="ECO:0000256" key="1">
    <source>
        <dbReference type="ARBA" id="ARBA00022679"/>
    </source>
</evidence>
<feature type="region of interest" description="Disordered" evidence="6">
    <location>
        <begin position="1441"/>
        <end position="1460"/>
    </location>
</feature>
<evidence type="ECO:0000256" key="4">
    <source>
        <dbReference type="ARBA" id="ARBA00022840"/>
    </source>
</evidence>
<keyword evidence="2" id="KW-0547">Nucleotide-binding</keyword>
<evidence type="ECO:0000259" key="7">
    <source>
        <dbReference type="PROSITE" id="PS50011"/>
    </source>
</evidence>
<evidence type="ECO:0000256" key="3">
    <source>
        <dbReference type="ARBA" id="ARBA00022777"/>
    </source>
</evidence>
<keyword evidence="5" id="KW-0175">Coiled coil</keyword>
<feature type="compositionally biased region" description="Basic residues" evidence="6">
    <location>
        <begin position="8"/>
        <end position="18"/>
    </location>
</feature>
<feature type="compositionally biased region" description="Basic and acidic residues" evidence="6">
    <location>
        <begin position="1236"/>
        <end position="1251"/>
    </location>
</feature>